<evidence type="ECO:0000313" key="2">
    <source>
        <dbReference type="Proteomes" id="UP000054995"/>
    </source>
</evidence>
<dbReference type="Proteomes" id="UP000054995">
    <property type="component" value="Unassembled WGS sequence"/>
</dbReference>
<protein>
    <submittedName>
        <fullName evidence="1">Uncharacterized protein</fullName>
    </submittedName>
</protein>
<proteinExistence type="predicted"/>
<dbReference type="AlphaFoldDB" id="A0A0V1FK50"/>
<gene>
    <name evidence="1" type="ORF">T4D_110</name>
</gene>
<organism evidence="1 2">
    <name type="scientific">Trichinella pseudospiralis</name>
    <name type="common">Parasitic roundworm</name>
    <dbReference type="NCBI Taxonomy" id="6337"/>
    <lineage>
        <taxon>Eukaryota</taxon>
        <taxon>Metazoa</taxon>
        <taxon>Ecdysozoa</taxon>
        <taxon>Nematoda</taxon>
        <taxon>Enoplea</taxon>
        <taxon>Dorylaimia</taxon>
        <taxon>Trichinellida</taxon>
        <taxon>Trichinellidae</taxon>
        <taxon>Trichinella</taxon>
    </lineage>
</organism>
<evidence type="ECO:0000313" key="1">
    <source>
        <dbReference type="EMBL" id="KRY86448.1"/>
    </source>
</evidence>
<dbReference type="EMBL" id="JYDT01000071">
    <property type="protein sequence ID" value="KRY86448.1"/>
    <property type="molecule type" value="Genomic_DNA"/>
</dbReference>
<reference evidence="1 2" key="1">
    <citation type="submission" date="2015-01" db="EMBL/GenBank/DDBJ databases">
        <title>Evolution of Trichinella species and genotypes.</title>
        <authorList>
            <person name="Korhonen P.K."/>
            <person name="Edoardo P."/>
            <person name="Giuseppe L.R."/>
            <person name="Gasser R.B."/>
        </authorList>
    </citation>
    <scope>NUCLEOTIDE SEQUENCE [LARGE SCALE GENOMIC DNA]</scope>
    <source>
        <strain evidence="1">ISS470</strain>
    </source>
</reference>
<sequence>MGLFVWEREILSAYQSRIEYWSKIVEQLENEHLPNVAVQIIRLRTWTFEIGQSVGTLFIN</sequence>
<comment type="caution">
    <text evidence="1">The sequence shown here is derived from an EMBL/GenBank/DDBJ whole genome shotgun (WGS) entry which is preliminary data.</text>
</comment>
<name>A0A0V1FK50_TRIPS</name>
<accession>A0A0V1FK50</accession>
<keyword evidence="2" id="KW-1185">Reference proteome</keyword>